<organism evidence="4 5">
    <name type="scientific">Paenibacillus septentrionalis</name>
    <dbReference type="NCBI Taxonomy" id="429342"/>
    <lineage>
        <taxon>Bacteria</taxon>
        <taxon>Bacillati</taxon>
        <taxon>Bacillota</taxon>
        <taxon>Bacilli</taxon>
        <taxon>Bacillales</taxon>
        <taxon>Paenibacillaceae</taxon>
        <taxon>Paenibacillus</taxon>
    </lineage>
</organism>
<gene>
    <name evidence="4" type="ORF">ACFP56_03865</name>
</gene>
<comment type="caution">
    <text evidence="4">The sequence shown here is derived from an EMBL/GenBank/DDBJ whole genome shotgun (WGS) entry which is preliminary data.</text>
</comment>
<dbReference type="EMBL" id="JBHSTE010000001">
    <property type="protein sequence ID" value="MFC6331747.1"/>
    <property type="molecule type" value="Genomic_DNA"/>
</dbReference>
<keyword evidence="5" id="KW-1185">Reference proteome</keyword>
<evidence type="ECO:0000256" key="2">
    <source>
        <dbReference type="SAM" id="Phobius"/>
    </source>
</evidence>
<keyword evidence="2" id="KW-0472">Membrane</keyword>
<evidence type="ECO:0000313" key="4">
    <source>
        <dbReference type="EMBL" id="MFC6331747.1"/>
    </source>
</evidence>
<keyword evidence="1" id="KW-0175">Coiled coil</keyword>
<keyword evidence="2" id="KW-1133">Transmembrane helix</keyword>
<evidence type="ECO:0000256" key="3">
    <source>
        <dbReference type="SAM" id="SignalP"/>
    </source>
</evidence>
<dbReference type="RefSeq" id="WP_379231301.1">
    <property type="nucleotide sequence ID" value="NZ_JBHSTE010000001.1"/>
</dbReference>
<evidence type="ECO:0000256" key="1">
    <source>
        <dbReference type="SAM" id="Coils"/>
    </source>
</evidence>
<dbReference type="Proteomes" id="UP001596233">
    <property type="component" value="Unassembled WGS sequence"/>
</dbReference>
<keyword evidence="2" id="KW-0812">Transmembrane</keyword>
<sequence length="169" mass="19966">MKIMLKVGFIAAIILMITLTTTETAEAGFFDRAKDIYNIPDKIEEIQMEYNAAKQAMENQIATQQEQLEQSRKQAEELMNRQDALNESNEYYRQQNEQYREKTEMLLAENQNLLLKMEQMEQARKSLYHKLLIAAGSIIALVFLYALSVRIWRFAVWRRQVRTREVQLP</sequence>
<feature type="chain" id="PRO_5047147156" evidence="3">
    <location>
        <begin position="28"/>
        <end position="169"/>
    </location>
</feature>
<protein>
    <submittedName>
        <fullName evidence="4">Uncharacterized protein</fullName>
    </submittedName>
</protein>
<accession>A0ABW1UZ52</accession>
<feature type="signal peptide" evidence="3">
    <location>
        <begin position="1"/>
        <end position="27"/>
    </location>
</feature>
<keyword evidence="3" id="KW-0732">Signal</keyword>
<feature type="coiled-coil region" evidence="1">
    <location>
        <begin position="43"/>
        <end position="130"/>
    </location>
</feature>
<feature type="transmembrane region" description="Helical" evidence="2">
    <location>
        <begin position="131"/>
        <end position="152"/>
    </location>
</feature>
<name>A0ABW1UZ52_9BACL</name>
<proteinExistence type="predicted"/>
<reference evidence="5" key="1">
    <citation type="journal article" date="2019" name="Int. J. Syst. Evol. Microbiol.">
        <title>The Global Catalogue of Microorganisms (GCM) 10K type strain sequencing project: providing services to taxonomists for standard genome sequencing and annotation.</title>
        <authorList>
            <consortium name="The Broad Institute Genomics Platform"/>
            <consortium name="The Broad Institute Genome Sequencing Center for Infectious Disease"/>
            <person name="Wu L."/>
            <person name="Ma J."/>
        </authorList>
    </citation>
    <scope>NUCLEOTIDE SEQUENCE [LARGE SCALE GENOMIC DNA]</scope>
    <source>
        <strain evidence="5">PCU 280</strain>
    </source>
</reference>
<evidence type="ECO:0000313" key="5">
    <source>
        <dbReference type="Proteomes" id="UP001596233"/>
    </source>
</evidence>